<comment type="caution">
    <text evidence="1">The sequence shown here is derived from an EMBL/GenBank/DDBJ whole genome shotgun (WGS) entry which is preliminary data.</text>
</comment>
<protein>
    <submittedName>
        <fullName evidence="1">Uncharacterized protein</fullName>
    </submittedName>
</protein>
<evidence type="ECO:0000313" key="2">
    <source>
        <dbReference type="Proteomes" id="UP001152795"/>
    </source>
</evidence>
<dbReference type="AlphaFoldDB" id="A0A6S7I2S8"/>
<organism evidence="1 2">
    <name type="scientific">Paramuricea clavata</name>
    <name type="common">Red gorgonian</name>
    <name type="synonym">Violescent sea-whip</name>
    <dbReference type="NCBI Taxonomy" id="317549"/>
    <lineage>
        <taxon>Eukaryota</taxon>
        <taxon>Metazoa</taxon>
        <taxon>Cnidaria</taxon>
        <taxon>Anthozoa</taxon>
        <taxon>Octocorallia</taxon>
        <taxon>Malacalcyonacea</taxon>
        <taxon>Plexauridae</taxon>
        <taxon>Paramuricea</taxon>
    </lineage>
</organism>
<name>A0A6S7I2S8_PARCT</name>
<reference evidence="1" key="1">
    <citation type="submission" date="2020-04" db="EMBL/GenBank/DDBJ databases">
        <authorList>
            <person name="Alioto T."/>
            <person name="Alioto T."/>
            <person name="Gomez Garrido J."/>
        </authorList>
    </citation>
    <scope>NUCLEOTIDE SEQUENCE</scope>
    <source>
        <strain evidence="1">A484AB</strain>
    </source>
</reference>
<proteinExistence type="predicted"/>
<dbReference type="Proteomes" id="UP001152795">
    <property type="component" value="Unassembled WGS sequence"/>
</dbReference>
<gene>
    <name evidence="1" type="ORF">PACLA_8A063762</name>
</gene>
<sequence length="229" mass="25316">MSAVITKKQKNTIMVLGSITAVFGAGAGACGLLLRGQYLTYDQDWDVDIISGFTDGYFGVMSGFLLLLLGSLGYGLVYSRLSCLVFVYWLCSLSCDTLCILDTMMVMPYTRDNGKFAWEEQTQNCTQPLVNPEGNISRSHTYLSTNNLDYCKDIKTIAILLIVITATILTSLLFSCVTTFVTSVALYRARSIENPEQGDIQLAPFSTPADFQPMSFNNTVYHTDSGFRK</sequence>
<dbReference type="PROSITE" id="PS51257">
    <property type="entry name" value="PROKAR_LIPOPROTEIN"/>
    <property type="match status" value="1"/>
</dbReference>
<dbReference type="OrthoDB" id="10519058at2759"/>
<accession>A0A6S7I2S8</accession>
<evidence type="ECO:0000313" key="1">
    <source>
        <dbReference type="EMBL" id="CAB4011297.1"/>
    </source>
</evidence>
<dbReference type="EMBL" id="CACRXK020007101">
    <property type="protein sequence ID" value="CAB4011297.1"/>
    <property type="molecule type" value="Genomic_DNA"/>
</dbReference>
<keyword evidence="2" id="KW-1185">Reference proteome</keyword>